<reference evidence="2" key="1">
    <citation type="thesis" date="2021" institute="BYU ScholarsArchive" country="Provo, UT, USA">
        <title>Applications of and Algorithms for Genome Assembly and Genomic Analyses with an Emphasis on Marine Teleosts.</title>
        <authorList>
            <person name="Pickett B.D."/>
        </authorList>
    </citation>
    <scope>NUCLEOTIDE SEQUENCE</scope>
    <source>
        <strain evidence="2">HI-2016</strain>
    </source>
</reference>
<feature type="region of interest" description="Disordered" evidence="1">
    <location>
        <begin position="79"/>
        <end position="132"/>
    </location>
</feature>
<feature type="compositionally biased region" description="Basic residues" evidence="1">
    <location>
        <begin position="99"/>
        <end position="110"/>
    </location>
</feature>
<accession>A0A8T2NYW7</accession>
<name>A0A8T2NYW7_9TELE</name>
<sequence length="132" mass="14436">MSMLTNPRALICQVISKLAEAIRLAVCSLLSARLRIEEVKQAELRYSRVMLMLPRMSSGHATVQHPVKKDCEIWSERREGSPLSRPCASVNPGNGSLHHGIHSPLSRHKAPSQASLGSCSPPHEDGSSMMQS</sequence>
<dbReference type="EMBL" id="JAFBMS010000017">
    <property type="protein sequence ID" value="KAG9345545.1"/>
    <property type="molecule type" value="Genomic_DNA"/>
</dbReference>
<gene>
    <name evidence="2" type="ORF">JZ751_008689</name>
</gene>
<evidence type="ECO:0000313" key="3">
    <source>
        <dbReference type="Proteomes" id="UP000824540"/>
    </source>
</evidence>
<dbReference type="AlphaFoldDB" id="A0A8T2NYW7"/>
<comment type="caution">
    <text evidence="2">The sequence shown here is derived from an EMBL/GenBank/DDBJ whole genome shotgun (WGS) entry which is preliminary data.</text>
</comment>
<dbReference type="Proteomes" id="UP000824540">
    <property type="component" value="Unassembled WGS sequence"/>
</dbReference>
<protein>
    <submittedName>
        <fullName evidence="2">Uncharacterized protein</fullName>
    </submittedName>
</protein>
<evidence type="ECO:0000313" key="2">
    <source>
        <dbReference type="EMBL" id="KAG9345545.1"/>
    </source>
</evidence>
<organism evidence="2 3">
    <name type="scientific">Albula glossodonta</name>
    <name type="common">roundjaw bonefish</name>
    <dbReference type="NCBI Taxonomy" id="121402"/>
    <lineage>
        <taxon>Eukaryota</taxon>
        <taxon>Metazoa</taxon>
        <taxon>Chordata</taxon>
        <taxon>Craniata</taxon>
        <taxon>Vertebrata</taxon>
        <taxon>Euteleostomi</taxon>
        <taxon>Actinopterygii</taxon>
        <taxon>Neopterygii</taxon>
        <taxon>Teleostei</taxon>
        <taxon>Albuliformes</taxon>
        <taxon>Albulidae</taxon>
        <taxon>Albula</taxon>
    </lineage>
</organism>
<keyword evidence="3" id="KW-1185">Reference proteome</keyword>
<proteinExistence type="predicted"/>
<evidence type="ECO:0000256" key="1">
    <source>
        <dbReference type="SAM" id="MobiDB-lite"/>
    </source>
</evidence>